<dbReference type="PROSITE" id="PS50097">
    <property type="entry name" value="BTB"/>
    <property type="match status" value="1"/>
</dbReference>
<dbReference type="InterPro" id="IPR011333">
    <property type="entry name" value="SKP1/BTB/POZ_sf"/>
</dbReference>
<name>A0A7C8UZI6_ORBOL</name>
<dbReference type="CDD" id="cd18186">
    <property type="entry name" value="BTB_POZ_ZBTB_KLHL-like"/>
    <property type="match status" value="1"/>
</dbReference>
<proteinExistence type="predicted"/>
<dbReference type="SUPFAM" id="SSF54695">
    <property type="entry name" value="POZ domain"/>
    <property type="match status" value="1"/>
</dbReference>
<dbReference type="AlphaFoldDB" id="A0A7C8UZI6"/>
<evidence type="ECO:0000313" key="3">
    <source>
        <dbReference type="Proteomes" id="UP000472727"/>
    </source>
</evidence>
<dbReference type="Proteomes" id="UP000472727">
    <property type="component" value="Unassembled WGS sequence"/>
</dbReference>
<evidence type="ECO:0000259" key="1">
    <source>
        <dbReference type="PROSITE" id="PS50097"/>
    </source>
</evidence>
<comment type="caution">
    <text evidence="2">The sequence shown here is derived from an EMBL/GenBank/DDBJ whole genome shotgun (WGS) entry which is preliminary data.</text>
</comment>
<organism evidence="2 3">
    <name type="scientific">Orbilia oligospora</name>
    <name type="common">Nematode-trapping fungus</name>
    <name type="synonym">Arthrobotrys oligospora</name>
    <dbReference type="NCBI Taxonomy" id="2813651"/>
    <lineage>
        <taxon>Eukaryota</taxon>
        <taxon>Fungi</taxon>
        <taxon>Dikarya</taxon>
        <taxon>Ascomycota</taxon>
        <taxon>Pezizomycotina</taxon>
        <taxon>Orbiliomycetes</taxon>
        <taxon>Orbiliales</taxon>
        <taxon>Orbiliaceae</taxon>
        <taxon>Orbilia</taxon>
    </lineage>
</organism>
<gene>
    <name evidence="2" type="ORF">TWF106_007409</name>
</gene>
<dbReference type="Pfam" id="PF00651">
    <property type="entry name" value="BTB"/>
    <property type="match status" value="1"/>
</dbReference>
<sequence>MYPTETAEIWNEGAFLNLFNESAMADVILTIGRGRQLRTYYGHELILSTASEHLRQLCRKERVVEVRKVIYLPDLNPEAIEVVLRWIYGDRRPFSGVDCPRLVSHIIVAASNLRLEALGRAALDYLGNLVDKTTDDEKSCVVVAENERASNLNIFTEPLGYWKFIRDICNWAYGWDLDELSSIMGDLTTTSPSPPKWLTDMSTKLNPTLLAILLLEREQRLRNLSSCDDCQPLPIKGLDLPDDRYSQCVSCAAIKPAPTLRREVVKLDTVTLDVAIA</sequence>
<dbReference type="Gene3D" id="3.30.710.10">
    <property type="entry name" value="Potassium Channel Kv1.1, Chain A"/>
    <property type="match status" value="1"/>
</dbReference>
<dbReference type="EMBL" id="WIWS01000004">
    <property type="protein sequence ID" value="KAF3228377.1"/>
    <property type="molecule type" value="Genomic_DNA"/>
</dbReference>
<dbReference type="InterPro" id="IPR000210">
    <property type="entry name" value="BTB/POZ_dom"/>
</dbReference>
<protein>
    <recommendedName>
        <fullName evidence="1">BTB domain-containing protein</fullName>
    </recommendedName>
</protein>
<feature type="domain" description="BTB" evidence="1">
    <location>
        <begin position="25"/>
        <end position="96"/>
    </location>
</feature>
<accession>A0A7C8UZI6</accession>
<reference evidence="2 3" key="1">
    <citation type="submission" date="2019-06" db="EMBL/GenBank/DDBJ databases">
        <authorList>
            <person name="Palmer J.M."/>
        </authorList>
    </citation>
    <scope>NUCLEOTIDE SEQUENCE [LARGE SCALE GENOMIC DNA]</scope>
    <source>
        <strain evidence="2 3">TWF106</strain>
    </source>
</reference>
<evidence type="ECO:0000313" key="2">
    <source>
        <dbReference type="EMBL" id="KAF3228377.1"/>
    </source>
</evidence>